<evidence type="ECO:0000256" key="1">
    <source>
        <dbReference type="SAM" id="MobiDB-lite"/>
    </source>
</evidence>
<gene>
    <name evidence="3" type="ordered locus">Nham_1478</name>
</gene>
<organism evidence="3 4">
    <name type="scientific">Nitrobacter hamburgensis (strain DSM 10229 / NCIMB 13809 / X14)</name>
    <dbReference type="NCBI Taxonomy" id="323097"/>
    <lineage>
        <taxon>Bacteria</taxon>
        <taxon>Pseudomonadati</taxon>
        <taxon>Pseudomonadota</taxon>
        <taxon>Alphaproteobacteria</taxon>
        <taxon>Hyphomicrobiales</taxon>
        <taxon>Nitrobacteraceae</taxon>
        <taxon>Nitrobacter</taxon>
    </lineage>
</organism>
<keyword evidence="4" id="KW-1185">Reference proteome</keyword>
<dbReference type="RefSeq" id="WP_011509990.1">
    <property type="nucleotide sequence ID" value="NC_007964.1"/>
</dbReference>
<dbReference type="EMBL" id="CP000319">
    <property type="protein sequence ID" value="ABE62300.1"/>
    <property type="molecule type" value="Genomic_DNA"/>
</dbReference>
<feature type="signal peptide" evidence="2">
    <location>
        <begin position="1"/>
        <end position="23"/>
    </location>
</feature>
<dbReference type="eggNOG" id="ENOG502ZDBZ">
    <property type="taxonomic scope" value="Bacteria"/>
</dbReference>
<sequence length="156" mass="15948">MRRFIVIAAASVSLAGCSSSSLDAFKPAPRTVTVQLDSVPSGADARTSQGQSCKTPCSVEVPAAEGFSVSYTLANYQPLTVPVQVTHQPGDLTSAATTTVDPNPVVGELQPVTPPKPVRKRPRKPRAPKAAPAAASPTAASPFPDPAAAPAPAPER</sequence>
<protein>
    <recommendedName>
        <fullName evidence="5">PEGA domain-containing protein</fullName>
    </recommendedName>
</protein>
<proteinExistence type="predicted"/>
<feature type="compositionally biased region" description="Pro residues" evidence="1">
    <location>
        <begin position="143"/>
        <end position="156"/>
    </location>
</feature>
<keyword evidence="2" id="KW-0732">Signal</keyword>
<feature type="compositionally biased region" description="Low complexity" evidence="1">
    <location>
        <begin position="128"/>
        <end position="142"/>
    </location>
</feature>
<feature type="chain" id="PRO_5004195766" description="PEGA domain-containing protein" evidence="2">
    <location>
        <begin position="24"/>
        <end position="156"/>
    </location>
</feature>
<evidence type="ECO:0000313" key="3">
    <source>
        <dbReference type="EMBL" id="ABE62300.1"/>
    </source>
</evidence>
<evidence type="ECO:0000313" key="4">
    <source>
        <dbReference type="Proteomes" id="UP000001953"/>
    </source>
</evidence>
<dbReference type="AlphaFoldDB" id="Q1QN97"/>
<dbReference type="KEGG" id="nha:Nham_1478"/>
<feature type="compositionally biased region" description="Basic residues" evidence="1">
    <location>
        <begin position="117"/>
        <end position="127"/>
    </location>
</feature>
<dbReference type="HOGENOM" id="CLU_1684721_0_0_5"/>
<evidence type="ECO:0000256" key="2">
    <source>
        <dbReference type="SAM" id="SignalP"/>
    </source>
</evidence>
<dbReference type="PROSITE" id="PS51257">
    <property type="entry name" value="PROKAR_LIPOPROTEIN"/>
    <property type="match status" value="1"/>
</dbReference>
<feature type="region of interest" description="Disordered" evidence="1">
    <location>
        <begin position="90"/>
        <end position="156"/>
    </location>
</feature>
<reference evidence="3 4" key="1">
    <citation type="submission" date="2006-03" db="EMBL/GenBank/DDBJ databases">
        <title>Complete sequence of chromosome of Nitrobacter hamburgensis X14.</title>
        <authorList>
            <consortium name="US DOE Joint Genome Institute"/>
            <person name="Copeland A."/>
            <person name="Lucas S."/>
            <person name="Lapidus A."/>
            <person name="Barry K."/>
            <person name="Detter J.C."/>
            <person name="Glavina del Rio T."/>
            <person name="Hammon N."/>
            <person name="Israni S."/>
            <person name="Dalin E."/>
            <person name="Tice H."/>
            <person name="Pitluck S."/>
            <person name="Chain P."/>
            <person name="Malfatti S."/>
            <person name="Shin M."/>
            <person name="Vergez L."/>
            <person name="Schmutz J."/>
            <person name="Larimer F."/>
            <person name="Land M."/>
            <person name="Hauser L."/>
            <person name="Kyrpides N."/>
            <person name="Ivanova N."/>
            <person name="Ward B."/>
            <person name="Arp D."/>
            <person name="Klotz M."/>
            <person name="Stein L."/>
            <person name="O'Mullan G."/>
            <person name="Starkenburg S."/>
            <person name="Sayavedra L."/>
            <person name="Poret-Peterson A.T."/>
            <person name="Gentry M.E."/>
            <person name="Bruce D."/>
            <person name="Richardson P."/>
        </authorList>
    </citation>
    <scope>NUCLEOTIDE SEQUENCE [LARGE SCALE GENOMIC DNA]</scope>
    <source>
        <strain evidence="4">DSM 10229 / NCIMB 13809 / X14</strain>
    </source>
</reference>
<name>Q1QN97_NITHX</name>
<accession>Q1QN97</accession>
<dbReference type="STRING" id="323097.Nham_1478"/>
<dbReference type="Proteomes" id="UP000001953">
    <property type="component" value="Chromosome"/>
</dbReference>
<evidence type="ECO:0008006" key="5">
    <source>
        <dbReference type="Google" id="ProtNLM"/>
    </source>
</evidence>